<protein>
    <submittedName>
        <fullName evidence="4">PucR C-terminal helix-turn-helix domain-containing protein</fullName>
    </submittedName>
</protein>
<dbReference type="InterPro" id="IPR041522">
    <property type="entry name" value="CdaR_GGDEF"/>
</dbReference>
<dbReference type="Pfam" id="PF13556">
    <property type="entry name" value="HTH_30"/>
    <property type="match status" value="1"/>
</dbReference>
<dbReference type="InterPro" id="IPR051448">
    <property type="entry name" value="CdaR-like_regulators"/>
</dbReference>
<comment type="similarity">
    <text evidence="1">Belongs to the CdaR family.</text>
</comment>
<dbReference type="Proteomes" id="UP000199413">
    <property type="component" value="Unassembled WGS sequence"/>
</dbReference>
<organism evidence="4 5">
    <name type="scientific">Micromonospora rhizosphaerae</name>
    <dbReference type="NCBI Taxonomy" id="568872"/>
    <lineage>
        <taxon>Bacteria</taxon>
        <taxon>Bacillati</taxon>
        <taxon>Actinomycetota</taxon>
        <taxon>Actinomycetes</taxon>
        <taxon>Micromonosporales</taxon>
        <taxon>Micromonosporaceae</taxon>
        <taxon>Micromonospora</taxon>
    </lineage>
</organism>
<reference evidence="5" key="1">
    <citation type="submission" date="2016-06" db="EMBL/GenBank/DDBJ databases">
        <authorList>
            <person name="Varghese N."/>
            <person name="Submissions Spin"/>
        </authorList>
    </citation>
    <scope>NUCLEOTIDE SEQUENCE [LARGE SCALE GENOMIC DNA]</scope>
    <source>
        <strain evidence="5">DSM 45431</strain>
    </source>
</reference>
<feature type="domain" description="PucR C-terminal helix-turn-helix" evidence="2">
    <location>
        <begin position="327"/>
        <end position="384"/>
    </location>
</feature>
<dbReference type="EMBL" id="FMHV01000002">
    <property type="protein sequence ID" value="SCL35514.1"/>
    <property type="molecule type" value="Genomic_DNA"/>
</dbReference>
<dbReference type="InterPro" id="IPR025736">
    <property type="entry name" value="PucR_C-HTH_dom"/>
</dbReference>
<dbReference type="PANTHER" id="PTHR33744:SF17">
    <property type="entry name" value="CONSERVED PROTEIN"/>
    <property type="match status" value="1"/>
</dbReference>
<evidence type="ECO:0000313" key="5">
    <source>
        <dbReference type="Proteomes" id="UP000199413"/>
    </source>
</evidence>
<dbReference type="STRING" id="568872.GA0070624_5281"/>
<accession>A0A1C6T108</accession>
<evidence type="ECO:0000313" key="4">
    <source>
        <dbReference type="EMBL" id="SCL35514.1"/>
    </source>
</evidence>
<dbReference type="PANTHER" id="PTHR33744">
    <property type="entry name" value="CARBOHYDRATE DIACID REGULATOR"/>
    <property type="match status" value="1"/>
</dbReference>
<evidence type="ECO:0000259" key="3">
    <source>
        <dbReference type="Pfam" id="PF17853"/>
    </source>
</evidence>
<dbReference type="OrthoDB" id="4534407at2"/>
<sequence>MHADLQRIVDDLTEYVGLPIQLTDVRLDSIVFGPHGGEIDWIRRESLLLRRTPHQVRALLERSGVFSAIGPLRIPADPDQGMWSRVAVPTRWHNITYGYLWILDNVQVLTDHQLQHVADLGAEIGRLLHAMQRARHVDASRLSDLVAAPLDVRQRAAAELLESGTIPPRSPVAAVVLAHPAAEATPDDLETVLWDVGTDALPRAVLRVVEPNHTVLLVPLPRSGDLQPARSAAARLRRVYLNATHPPLLTVVAGISDPHTELVEVHAAYRQAKLAARVAESLPELGPVAEWGRLGAFRALVSIPTDQVGALASSVVRSIMDAGDPSLLPTLEAYLDSGCDMKCTSAFLNVHRGTVYYRLRKVETVSGLHLHDGLDRLALHLSIKLGRLAGIIPHRNGGPH</sequence>
<dbReference type="InterPro" id="IPR042070">
    <property type="entry name" value="PucR_C-HTH_sf"/>
</dbReference>
<dbReference type="AlphaFoldDB" id="A0A1C6T108"/>
<evidence type="ECO:0000259" key="2">
    <source>
        <dbReference type="Pfam" id="PF13556"/>
    </source>
</evidence>
<dbReference type="Gene3D" id="1.10.10.2840">
    <property type="entry name" value="PucR C-terminal helix-turn-helix domain"/>
    <property type="match status" value="1"/>
</dbReference>
<keyword evidence="5" id="KW-1185">Reference proteome</keyword>
<gene>
    <name evidence="4" type="ORF">GA0070624_5281</name>
</gene>
<feature type="domain" description="CdaR GGDEF-like" evidence="3">
    <location>
        <begin position="162"/>
        <end position="278"/>
    </location>
</feature>
<proteinExistence type="inferred from homology"/>
<name>A0A1C6T108_9ACTN</name>
<evidence type="ECO:0000256" key="1">
    <source>
        <dbReference type="ARBA" id="ARBA00006754"/>
    </source>
</evidence>
<dbReference type="RefSeq" id="WP_141715171.1">
    <property type="nucleotide sequence ID" value="NZ_FMHV01000002.1"/>
</dbReference>
<dbReference type="Pfam" id="PF17853">
    <property type="entry name" value="GGDEF_2"/>
    <property type="match status" value="1"/>
</dbReference>